<gene>
    <name evidence="5" type="ORF">c3_g1_i3</name>
</gene>
<organism evidence="5">
    <name type="scientific">Bactrocera latifrons</name>
    <name type="common">Malaysian fruit fly</name>
    <name type="synonym">Chaetodacus latifrons</name>
    <dbReference type="NCBI Taxonomy" id="174628"/>
    <lineage>
        <taxon>Eukaryota</taxon>
        <taxon>Metazoa</taxon>
        <taxon>Ecdysozoa</taxon>
        <taxon>Arthropoda</taxon>
        <taxon>Hexapoda</taxon>
        <taxon>Insecta</taxon>
        <taxon>Pterygota</taxon>
        <taxon>Neoptera</taxon>
        <taxon>Endopterygota</taxon>
        <taxon>Diptera</taxon>
        <taxon>Brachycera</taxon>
        <taxon>Muscomorpha</taxon>
        <taxon>Tephritoidea</taxon>
        <taxon>Tephritidae</taxon>
        <taxon>Bactrocera</taxon>
        <taxon>Bactrocera</taxon>
    </lineage>
</organism>
<evidence type="ECO:0000256" key="3">
    <source>
        <dbReference type="ARBA" id="ARBA00022833"/>
    </source>
</evidence>
<evidence type="ECO:0000256" key="1">
    <source>
        <dbReference type="ARBA" id="ARBA00022723"/>
    </source>
</evidence>
<reference evidence="5" key="1">
    <citation type="submission" date="2015-06" db="EMBL/GenBank/DDBJ databases">
        <authorList>
            <person name="Hoefler B.C."/>
            <person name="Straight P.D."/>
        </authorList>
    </citation>
    <scope>NUCLEOTIDE SEQUENCE</scope>
</reference>
<keyword evidence="3" id="KW-0862">Zinc</keyword>
<dbReference type="AlphaFoldDB" id="A0A0K8V726"/>
<protein>
    <recommendedName>
        <fullName evidence="4">Zinc finger PHD-type domain-containing protein</fullName>
    </recommendedName>
</protein>
<dbReference type="SUPFAM" id="SSF57903">
    <property type="entry name" value="FYVE/PHD zinc finger"/>
    <property type="match status" value="1"/>
</dbReference>
<dbReference type="Gene3D" id="2.60.120.650">
    <property type="entry name" value="Cupin"/>
    <property type="match status" value="1"/>
</dbReference>
<dbReference type="EMBL" id="GDHF01017924">
    <property type="protein sequence ID" value="JAI34390.1"/>
    <property type="molecule type" value="Transcribed_RNA"/>
</dbReference>
<dbReference type="GO" id="GO:0008270">
    <property type="term" value="F:zinc ion binding"/>
    <property type="evidence" value="ECO:0007669"/>
    <property type="project" value="UniProtKB-KW"/>
</dbReference>
<dbReference type="SMART" id="SM00249">
    <property type="entry name" value="PHD"/>
    <property type="match status" value="1"/>
</dbReference>
<keyword evidence="2" id="KW-0863">Zinc-finger</keyword>
<keyword evidence="1" id="KW-0479">Metal-binding</keyword>
<dbReference type="InterPro" id="IPR011011">
    <property type="entry name" value="Znf_FYVE_PHD"/>
</dbReference>
<dbReference type="InterPro" id="IPR019786">
    <property type="entry name" value="Zinc_finger_PHD-type_CS"/>
</dbReference>
<accession>A0A0K8V726</accession>
<evidence type="ECO:0000256" key="2">
    <source>
        <dbReference type="ARBA" id="ARBA00022771"/>
    </source>
</evidence>
<name>A0A0K8V726_BACLA</name>
<feature type="domain" description="Zinc finger PHD-type" evidence="4">
    <location>
        <begin position="2"/>
        <end position="53"/>
    </location>
</feature>
<sequence>MPCICGHRIDRAQPKISCHKCNQFFHLTCMNLSQADVDVLLKSKNAFYCKVCAVARKNSIRSPPASPSVRNAHCSDILNSQQQNAEQSNNELSGPLLEPNNPNEVNELLNSLVWEVNSLRSEQSKALTLIQQLLGCSR</sequence>
<dbReference type="InterPro" id="IPR001965">
    <property type="entry name" value="Znf_PHD"/>
</dbReference>
<evidence type="ECO:0000313" key="5">
    <source>
        <dbReference type="EMBL" id="JAI34390.1"/>
    </source>
</evidence>
<evidence type="ECO:0000259" key="4">
    <source>
        <dbReference type="SMART" id="SM00249"/>
    </source>
</evidence>
<proteinExistence type="predicted"/>
<dbReference type="PROSITE" id="PS01359">
    <property type="entry name" value="ZF_PHD_1"/>
    <property type="match status" value="1"/>
</dbReference>